<dbReference type="Proteomes" id="UP000253426">
    <property type="component" value="Unassembled WGS sequence"/>
</dbReference>
<proteinExistence type="predicted"/>
<evidence type="ECO:0000313" key="1">
    <source>
        <dbReference type="EMBL" id="RBP42440.1"/>
    </source>
</evidence>
<comment type="caution">
    <text evidence="1">The sequence shown here is derived from an EMBL/GenBank/DDBJ whole genome shotgun (WGS) entry which is preliminary data.</text>
</comment>
<gene>
    <name evidence="1" type="ORF">DES53_106147</name>
</gene>
<evidence type="ECO:0008006" key="3">
    <source>
        <dbReference type="Google" id="ProtNLM"/>
    </source>
</evidence>
<protein>
    <recommendedName>
        <fullName evidence="3">Helix-turn-helix protein</fullName>
    </recommendedName>
</protein>
<dbReference type="RefSeq" id="WP_113959573.1">
    <property type="nucleotide sequence ID" value="NZ_QNRR01000006.1"/>
</dbReference>
<organism evidence="1 2">
    <name type="scientific">Roseimicrobium gellanilyticum</name>
    <dbReference type="NCBI Taxonomy" id="748857"/>
    <lineage>
        <taxon>Bacteria</taxon>
        <taxon>Pseudomonadati</taxon>
        <taxon>Verrucomicrobiota</taxon>
        <taxon>Verrucomicrobiia</taxon>
        <taxon>Verrucomicrobiales</taxon>
        <taxon>Verrucomicrobiaceae</taxon>
        <taxon>Roseimicrobium</taxon>
    </lineage>
</organism>
<reference evidence="1 2" key="1">
    <citation type="submission" date="2018-06" db="EMBL/GenBank/DDBJ databases">
        <title>Genomic Encyclopedia of Type Strains, Phase IV (KMG-IV): sequencing the most valuable type-strain genomes for metagenomic binning, comparative biology and taxonomic classification.</title>
        <authorList>
            <person name="Goeker M."/>
        </authorList>
    </citation>
    <scope>NUCLEOTIDE SEQUENCE [LARGE SCALE GENOMIC DNA]</scope>
    <source>
        <strain evidence="1 2">DSM 25532</strain>
    </source>
</reference>
<name>A0A366HK04_9BACT</name>
<keyword evidence="2" id="KW-1185">Reference proteome</keyword>
<dbReference type="EMBL" id="QNRR01000006">
    <property type="protein sequence ID" value="RBP42440.1"/>
    <property type="molecule type" value="Genomic_DNA"/>
</dbReference>
<dbReference type="AlphaFoldDB" id="A0A366HK04"/>
<evidence type="ECO:0000313" key="2">
    <source>
        <dbReference type="Proteomes" id="UP000253426"/>
    </source>
</evidence>
<accession>A0A366HK04</accession>
<sequence length="65" mass="7305">MADITSTQLAKIVGCTPSAICMERHRGRLQGGEKRPGVRGVVFPKTEVIKWLRYKCLSHLIEKLP</sequence>